<accession>A0A1N7DXU4</accession>
<keyword evidence="2" id="KW-0472">Membrane</keyword>
<keyword evidence="2" id="KW-0812">Transmembrane</keyword>
<dbReference type="AlphaFoldDB" id="A0A1N7DXU4"/>
<protein>
    <submittedName>
        <fullName evidence="3">Uncharacterized protein</fullName>
    </submittedName>
</protein>
<reference evidence="4" key="1">
    <citation type="submission" date="2017-01" db="EMBL/GenBank/DDBJ databases">
        <authorList>
            <person name="Varghese N."/>
            <person name="Submissions S."/>
        </authorList>
    </citation>
    <scope>NUCLEOTIDE SEQUENCE [LARGE SCALE GENOMIC DNA]</scope>
    <source>
        <strain evidence="4">CGMCC 1.7737</strain>
    </source>
</reference>
<evidence type="ECO:0000256" key="1">
    <source>
        <dbReference type="SAM" id="MobiDB-lite"/>
    </source>
</evidence>
<keyword evidence="2" id="KW-1133">Transmembrane helix</keyword>
<dbReference type="Proteomes" id="UP000186914">
    <property type="component" value="Unassembled WGS sequence"/>
</dbReference>
<feature type="compositionally biased region" description="Polar residues" evidence="1">
    <location>
        <begin position="52"/>
        <end position="63"/>
    </location>
</feature>
<organism evidence="3 4">
    <name type="scientific">Haladaptatus litoreus</name>
    <dbReference type="NCBI Taxonomy" id="553468"/>
    <lineage>
        <taxon>Archaea</taxon>
        <taxon>Methanobacteriati</taxon>
        <taxon>Methanobacteriota</taxon>
        <taxon>Stenosarchaea group</taxon>
        <taxon>Halobacteria</taxon>
        <taxon>Halobacteriales</taxon>
        <taxon>Haladaptataceae</taxon>
        <taxon>Haladaptatus</taxon>
    </lineage>
</organism>
<dbReference type="EMBL" id="FTNO01000005">
    <property type="protein sequence ID" value="SIR80672.1"/>
    <property type="molecule type" value="Genomic_DNA"/>
</dbReference>
<evidence type="ECO:0000313" key="4">
    <source>
        <dbReference type="Proteomes" id="UP000186914"/>
    </source>
</evidence>
<evidence type="ECO:0000256" key="2">
    <source>
        <dbReference type="SAM" id="Phobius"/>
    </source>
</evidence>
<keyword evidence="4" id="KW-1185">Reference proteome</keyword>
<feature type="region of interest" description="Disordered" evidence="1">
    <location>
        <begin position="52"/>
        <end position="72"/>
    </location>
</feature>
<name>A0A1N7DXU4_9EURY</name>
<sequence>MGEYEFITVITDYWFIVVQITVGCIYQIGFRNKYRQFSSVFNSSPIPTSALTPYPPSSQNSGNHGVGVIVGC</sequence>
<proteinExistence type="predicted"/>
<evidence type="ECO:0000313" key="3">
    <source>
        <dbReference type="EMBL" id="SIR80672.1"/>
    </source>
</evidence>
<gene>
    <name evidence="3" type="ORF">SAMN05421858_3842</name>
</gene>
<feature type="transmembrane region" description="Helical" evidence="2">
    <location>
        <begin position="6"/>
        <end position="26"/>
    </location>
</feature>